<proteinExistence type="predicted"/>
<dbReference type="Proteomes" id="UP000005713">
    <property type="component" value="Unassembled WGS sequence"/>
</dbReference>
<sequence>MAIAPTADFDELVLEVEFDPVGSAGTFTKICGITDFTVNRANNTETSEVPDCADESLPHHIKRAVRSQDMTISGTGVWSRTSHQNMMTWLTSASTLNVKITNAAVTEADVTGDTESETIPMILTALNNARTKGQVVSAEISLEQNGAVTRTVITA</sequence>
<dbReference type="AlphaFoldDB" id="A3KA60"/>
<dbReference type="InterPro" id="IPR011855">
    <property type="entry name" value="Phgtail_TP901_1"/>
</dbReference>
<name>A3KA60_SAGS3</name>
<dbReference type="EMBL" id="AAYA01000020">
    <property type="protein sequence ID" value="EBA06003.1"/>
    <property type="molecule type" value="Genomic_DNA"/>
</dbReference>
<accession>A3KA60</accession>
<gene>
    <name evidence="1" type="ORF">SSE37_25383</name>
</gene>
<comment type="caution">
    <text evidence="1">The sequence shown here is derived from an EMBL/GenBank/DDBJ whole genome shotgun (WGS) entry which is preliminary data.</text>
</comment>
<dbReference type="eggNOG" id="ENOG503354I">
    <property type="taxonomic scope" value="Bacteria"/>
</dbReference>
<dbReference type="RefSeq" id="WP_005863463.1">
    <property type="nucleotide sequence ID" value="NZ_AAYA01000020.1"/>
</dbReference>
<organism evidence="1 2">
    <name type="scientific">Sagittula stellata (strain ATCC 700073 / DSM 11524 / E-37)</name>
    <dbReference type="NCBI Taxonomy" id="388399"/>
    <lineage>
        <taxon>Bacteria</taxon>
        <taxon>Pseudomonadati</taxon>
        <taxon>Pseudomonadota</taxon>
        <taxon>Alphaproteobacteria</taxon>
        <taxon>Rhodobacterales</taxon>
        <taxon>Roseobacteraceae</taxon>
        <taxon>Sagittula</taxon>
    </lineage>
</organism>
<keyword evidence="2" id="KW-1185">Reference proteome</keyword>
<evidence type="ECO:0000313" key="1">
    <source>
        <dbReference type="EMBL" id="EBA06003.1"/>
    </source>
</evidence>
<dbReference type="OrthoDB" id="7772034at2"/>
<evidence type="ECO:0000313" key="2">
    <source>
        <dbReference type="Proteomes" id="UP000005713"/>
    </source>
</evidence>
<reference evidence="1 2" key="1">
    <citation type="submission" date="2006-06" db="EMBL/GenBank/DDBJ databases">
        <authorList>
            <person name="Moran M.A."/>
            <person name="Ferriera S."/>
            <person name="Johnson J."/>
            <person name="Kravitz S."/>
            <person name="Beeson K."/>
            <person name="Sutton G."/>
            <person name="Rogers Y.-H."/>
            <person name="Friedman R."/>
            <person name="Frazier M."/>
            <person name="Venter J.C."/>
        </authorList>
    </citation>
    <scope>NUCLEOTIDE SEQUENCE [LARGE SCALE GENOMIC DNA]</scope>
    <source>
        <strain evidence="1 2">E-37</strain>
    </source>
</reference>
<protein>
    <submittedName>
        <fullName evidence="1">Uncharacterized protein</fullName>
    </submittedName>
</protein>
<dbReference type="Pfam" id="PF06199">
    <property type="entry name" value="Phage_tail_2"/>
    <property type="match status" value="1"/>
</dbReference>